<proteinExistence type="predicted"/>
<evidence type="ECO:0000313" key="2">
    <source>
        <dbReference type="Proteomes" id="UP000039865"/>
    </source>
</evidence>
<keyword evidence="2" id="KW-1185">Reference proteome</keyword>
<dbReference type="EMBL" id="CCKQ01005497">
    <property type="protein sequence ID" value="CDW76739.1"/>
    <property type="molecule type" value="Genomic_DNA"/>
</dbReference>
<sequence length="164" mass="19022">MKQAAYLEALQNIHGHYNVQSSKVENKDNAELERVLKQALLLNPIHDIFVHPYANVQARLHKQVPVDPLQQTEWELKEQAKLQALQKIYGHNVQSGNPLSDLEREMKQATYLNGMQNIYGHYANVQSPSSYIMQNYQQTEQLRCYKEQQTSCLKEKGIRLQPTC</sequence>
<protein>
    <submittedName>
        <fullName evidence="1">Uncharacterized protein</fullName>
    </submittedName>
</protein>
<gene>
    <name evidence="1" type="primary">Contig3240.g3467</name>
    <name evidence="1" type="ORF">STYLEM_5700</name>
</gene>
<name>A0A078A4B2_STYLE</name>
<evidence type="ECO:0000313" key="1">
    <source>
        <dbReference type="EMBL" id="CDW76739.1"/>
    </source>
</evidence>
<accession>A0A078A4B2</accession>
<dbReference type="AlphaFoldDB" id="A0A078A4B2"/>
<reference evidence="1 2" key="1">
    <citation type="submission" date="2014-06" db="EMBL/GenBank/DDBJ databases">
        <authorList>
            <person name="Swart Estienne"/>
        </authorList>
    </citation>
    <scope>NUCLEOTIDE SEQUENCE [LARGE SCALE GENOMIC DNA]</scope>
    <source>
        <strain evidence="1 2">130c</strain>
    </source>
</reference>
<dbReference type="Proteomes" id="UP000039865">
    <property type="component" value="Unassembled WGS sequence"/>
</dbReference>
<dbReference type="InParanoid" id="A0A078A4B2"/>
<organism evidence="1 2">
    <name type="scientific">Stylonychia lemnae</name>
    <name type="common">Ciliate</name>
    <dbReference type="NCBI Taxonomy" id="5949"/>
    <lineage>
        <taxon>Eukaryota</taxon>
        <taxon>Sar</taxon>
        <taxon>Alveolata</taxon>
        <taxon>Ciliophora</taxon>
        <taxon>Intramacronucleata</taxon>
        <taxon>Spirotrichea</taxon>
        <taxon>Stichotrichia</taxon>
        <taxon>Sporadotrichida</taxon>
        <taxon>Oxytrichidae</taxon>
        <taxon>Stylonychinae</taxon>
        <taxon>Stylonychia</taxon>
    </lineage>
</organism>